<dbReference type="GO" id="GO:0004591">
    <property type="term" value="F:oxoglutarate dehydrogenase (succinyl-transferring) activity"/>
    <property type="evidence" value="ECO:0007669"/>
    <property type="project" value="UniProtKB-EC"/>
</dbReference>
<proteinExistence type="predicted"/>
<comment type="caution">
    <text evidence="2">The sequence shown here is derived from an EMBL/GenBank/DDBJ whole genome shotgun (WGS) entry which is preliminary data.</text>
</comment>
<evidence type="ECO:0000256" key="1">
    <source>
        <dbReference type="SAM" id="Phobius"/>
    </source>
</evidence>
<evidence type="ECO:0000313" key="3">
    <source>
        <dbReference type="Proteomes" id="UP000006265"/>
    </source>
</evidence>
<keyword evidence="1" id="KW-0812">Transmembrane</keyword>
<sequence>MRTGCGRGCGRRLGRRHRRVAGLTVAAFVEWLGRVVGEELMPTRIYRGGVLAELAIHLLDQPLVLPEWRR</sequence>
<dbReference type="PATRIC" id="fig|1122247.3.peg.3067"/>
<accession>K5BJB8</accession>
<dbReference type="EMBL" id="AMRA01000092">
    <property type="protein sequence ID" value="EKF22839.1"/>
    <property type="molecule type" value="Genomic_DNA"/>
</dbReference>
<keyword evidence="1" id="KW-1133">Transmembrane helix</keyword>
<keyword evidence="1" id="KW-0472">Membrane</keyword>
<protein>
    <submittedName>
        <fullName evidence="2">2-oxoglutarate dehydrogenase E1 component domain protein</fullName>
        <ecNumber evidence="2">1.2.4.2</ecNumber>
    </submittedName>
</protein>
<keyword evidence="3" id="KW-1185">Reference proteome</keyword>
<name>K5BJB8_MYCHD</name>
<reference evidence="2 3" key="1">
    <citation type="journal article" date="2012" name="J. Bacteriol.">
        <title>Genome sequence of Mycobacterium hassiacum DSM 44199, a rare source of heat-stable mycobacterial proteins.</title>
        <authorList>
            <person name="Tiago I."/>
            <person name="Maranha A."/>
            <person name="Mendes V."/>
            <person name="Alarico S."/>
            <person name="Moynihan P.J."/>
            <person name="Clarke A.J."/>
            <person name="Macedo-Ribeiro S."/>
            <person name="Pereira P.J."/>
            <person name="Empadinhas N."/>
        </authorList>
    </citation>
    <scope>NUCLEOTIDE SEQUENCE [LARGE SCALE GENOMIC DNA]</scope>
    <source>
        <strain evidence="3">DSM 44199 / CIP 105218 / JCM 12690 / 3849</strain>
    </source>
</reference>
<evidence type="ECO:0000313" key="2">
    <source>
        <dbReference type="EMBL" id="EKF22839.1"/>
    </source>
</evidence>
<keyword evidence="2" id="KW-0560">Oxidoreductase</keyword>
<dbReference type="AlphaFoldDB" id="K5BJB8"/>
<dbReference type="EC" id="1.2.4.2" evidence="2"/>
<gene>
    <name evidence="2" type="ORF">C731_3198</name>
</gene>
<dbReference type="Proteomes" id="UP000006265">
    <property type="component" value="Unassembled WGS sequence"/>
</dbReference>
<feature type="transmembrane region" description="Helical" evidence="1">
    <location>
        <begin position="20"/>
        <end position="37"/>
    </location>
</feature>
<organism evidence="2 3">
    <name type="scientific">Mycolicibacterium hassiacum (strain DSM 44199 / CIP 105218 / JCM 12690 / 3849)</name>
    <name type="common">Mycobacterium hassiacum</name>
    <dbReference type="NCBI Taxonomy" id="1122247"/>
    <lineage>
        <taxon>Bacteria</taxon>
        <taxon>Bacillati</taxon>
        <taxon>Actinomycetota</taxon>
        <taxon>Actinomycetes</taxon>
        <taxon>Mycobacteriales</taxon>
        <taxon>Mycobacteriaceae</taxon>
        <taxon>Mycolicibacterium</taxon>
    </lineage>
</organism>